<evidence type="ECO:0000313" key="3">
    <source>
        <dbReference type="Proteomes" id="UP000440096"/>
    </source>
</evidence>
<protein>
    <submittedName>
        <fullName evidence="2">MBL fold metallo-hydrolase</fullName>
    </submittedName>
</protein>
<dbReference type="Proteomes" id="UP000440096">
    <property type="component" value="Unassembled WGS sequence"/>
</dbReference>
<dbReference type="InterPro" id="IPR001279">
    <property type="entry name" value="Metallo-B-lactamas"/>
</dbReference>
<evidence type="ECO:0000259" key="1">
    <source>
        <dbReference type="SMART" id="SM00849"/>
    </source>
</evidence>
<comment type="caution">
    <text evidence="2">The sequence shown here is derived from an EMBL/GenBank/DDBJ whole genome shotgun (WGS) entry which is preliminary data.</text>
</comment>
<keyword evidence="3" id="KW-1185">Reference proteome</keyword>
<dbReference type="OrthoDB" id="420651at2"/>
<dbReference type="Pfam" id="PF00753">
    <property type="entry name" value="Lactamase_B"/>
    <property type="match status" value="1"/>
</dbReference>
<proteinExistence type="predicted"/>
<dbReference type="InterPro" id="IPR036866">
    <property type="entry name" value="RibonucZ/Hydroxyglut_hydro"/>
</dbReference>
<dbReference type="SUPFAM" id="SSF56281">
    <property type="entry name" value="Metallo-hydrolase/oxidoreductase"/>
    <property type="match status" value="1"/>
</dbReference>
<sequence length="311" mass="33712">MAWVPYSRGLHHVAEGCWAWLEPPGTWGMSNSGLVTIGGETLVVDTQIDPPRARALRAAATGVAEEITTVVNTHDDGDHWFGNLVFEDARILATTAASDAMRTMPMDPRRLGEIGGEGTALRRWSQWRAEVYDYEGWRPAYPTETFDGSLTVKLGDGTVELHEVGPAHTRGDAIVHVPAAGVVFTGDILFHRATPIVWAGPVSNHIAACDVVLGLDAAVVVPGHGPVASGAAVRETRNYLVHLLEHTLRHVEAGAPPEVAYRTFDPGEYRLWPHTSRAFPTIQAIYAEHRPDLAGLSWAETMEIVLAGDAE</sequence>
<dbReference type="CDD" id="cd16282">
    <property type="entry name" value="metallo-hydrolase-like_MBL-fold"/>
    <property type="match status" value="1"/>
</dbReference>
<gene>
    <name evidence="2" type="ORF">GKO32_14450</name>
</gene>
<evidence type="ECO:0000313" key="2">
    <source>
        <dbReference type="EMBL" id="MTD55174.1"/>
    </source>
</evidence>
<dbReference type="SMART" id="SM00849">
    <property type="entry name" value="Lactamase_B"/>
    <property type="match status" value="1"/>
</dbReference>
<dbReference type="InterPro" id="IPR050855">
    <property type="entry name" value="NDM-1-like"/>
</dbReference>
<reference evidence="2 3" key="1">
    <citation type="submission" date="2019-11" db="EMBL/GenBank/DDBJ databases">
        <title>Draft genome of Amycolatopsis RM579.</title>
        <authorList>
            <person name="Duangmal K."/>
            <person name="Mingma R."/>
        </authorList>
    </citation>
    <scope>NUCLEOTIDE SEQUENCE [LARGE SCALE GENOMIC DNA]</scope>
    <source>
        <strain evidence="2 3">RM579</strain>
    </source>
</reference>
<organism evidence="2 3">
    <name type="scientific">Amycolatopsis pithecellobii</name>
    <dbReference type="NCBI Taxonomy" id="664692"/>
    <lineage>
        <taxon>Bacteria</taxon>
        <taxon>Bacillati</taxon>
        <taxon>Actinomycetota</taxon>
        <taxon>Actinomycetes</taxon>
        <taxon>Pseudonocardiales</taxon>
        <taxon>Pseudonocardiaceae</taxon>
        <taxon>Amycolatopsis</taxon>
    </lineage>
</organism>
<name>A0A6N7Z4D7_9PSEU</name>
<dbReference type="PANTHER" id="PTHR42951">
    <property type="entry name" value="METALLO-BETA-LACTAMASE DOMAIN-CONTAINING"/>
    <property type="match status" value="1"/>
</dbReference>
<dbReference type="RefSeq" id="WP_154757373.1">
    <property type="nucleotide sequence ID" value="NZ_WMBA01000018.1"/>
</dbReference>
<dbReference type="AlphaFoldDB" id="A0A6N7Z4D7"/>
<keyword evidence="2" id="KW-0378">Hydrolase</keyword>
<dbReference type="GO" id="GO:0016787">
    <property type="term" value="F:hydrolase activity"/>
    <property type="evidence" value="ECO:0007669"/>
    <property type="project" value="UniProtKB-KW"/>
</dbReference>
<dbReference type="PANTHER" id="PTHR42951:SF4">
    <property type="entry name" value="ACYL-COENZYME A THIOESTERASE MBLAC2"/>
    <property type="match status" value="1"/>
</dbReference>
<accession>A0A6N7Z4D7</accession>
<feature type="domain" description="Metallo-beta-lactamase" evidence="1">
    <location>
        <begin position="29"/>
        <end position="224"/>
    </location>
</feature>
<dbReference type="EMBL" id="WMBA01000018">
    <property type="protein sequence ID" value="MTD55174.1"/>
    <property type="molecule type" value="Genomic_DNA"/>
</dbReference>
<dbReference type="Gene3D" id="3.60.15.10">
    <property type="entry name" value="Ribonuclease Z/Hydroxyacylglutathione hydrolase-like"/>
    <property type="match status" value="1"/>
</dbReference>